<feature type="compositionally biased region" description="Polar residues" evidence="1">
    <location>
        <begin position="757"/>
        <end position="768"/>
    </location>
</feature>
<feature type="region of interest" description="Disordered" evidence="1">
    <location>
        <begin position="321"/>
        <end position="358"/>
    </location>
</feature>
<accession>A0A851NHI3</accession>
<feature type="compositionally biased region" description="Low complexity" evidence="1">
    <location>
        <begin position="826"/>
        <end position="836"/>
    </location>
</feature>
<feature type="non-terminal residue" evidence="2">
    <location>
        <position position="892"/>
    </location>
</feature>
<keyword evidence="3" id="KW-1185">Reference proteome</keyword>
<feature type="compositionally biased region" description="Low complexity" evidence="1">
    <location>
        <begin position="349"/>
        <end position="358"/>
    </location>
</feature>
<feature type="region of interest" description="Disordered" evidence="1">
    <location>
        <begin position="1"/>
        <end position="100"/>
    </location>
</feature>
<name>A0A851NHI3_9GALL</name>
<reference evidence="2" key="1">
    <citation type="submission" date="2019-09" db="EMBL/GenBank/DDBJ databases">
        <title>Bird 10,000 Genomes (B10K) Project - Family phase.</title>
        <authorList>
            <person name="Zhang G."/>
        </authorList>
    </citation>
    <scope>NUCLEOTIDE SEQUENCE</scope>
    <source>
        <strain evidence="2">B10K-DU-001-08</strain>
        <tissue evidence="2">Muscle</tissue>
    </source>
</reference>
<feature type="compositionally biased region" description="Basic residues" evidence="1">
    <location>
        <begin position="120"/>
        <end position="137"/>
    </location>
</feature>
<dbReference type="EMBL" id="WBMW01001051">
    <property type="protein sequence ID" value="NXC39687.1"/>
    <property type="molecule type" value="Genomic_DNA"/>
</dbReference>
<dbReference type="AlphaFoldDB" id="A0A851NHI3"/>
<sequence length="892" mass="98024">QQNSSNVAEAASFTEATRKHHFTDSVEKTSCKRMFRLQSPEISSESESQVEKEDSLSTSQQKKSDNLTRRQSRRLSKQIALPKHGLELRTASSSASECETDCCEKEDQRREVKLSVTRGKSVKTAHRNKPAKEHRRSKVTLVTLRASQEDEEEADDFEPDDEDECYAPEEVNKAPVFVPVGLRSPKPIPVQIEETMEELEISVNIPDVQVATDVESPSHISVQPALQREEKRNTLTTIFNVFLNKFSGISDGSTEAAMTLLAMGDPMFQLKASTEELASVLPVQDELNTTNSLVTRDDSEQNRAPNQYLVSSVDSSKELVPLKDGSNIHVEDQSTGTGTGVEEHFEKNSSGTSGSSLSVVSSVRLERGRLLKPKPNFGVLKSNENVIQKPLNTTVVMEQLDQVQSECMDLRGTAEIQKVEQVIPTASDSSVLHNLSTTMELVEQVDDKERTEKEIRDVCGTSGYLSPECEKSDVGLEGYLNQSSVDGHNVQNPCPAEHSLCTISFAQNETCTQDCQQPCVSSTEEASVVNDDHRYPVEEQTFILTLVEILAGSEELGTSSLLEQTSEPLLPAPILISPEKSNETSLAEVESTGSSTTAADEFDASSNSSMETKQLQSASVEPALNLVQTAQKRPAAELAENDLPLAKKTLTTVVEGNLESPLKIFDDSFTGNLFEKTEASAKKKIFTSALLSEPVSQVDERSQCETSENLGKALFENSTSSQEEEVMSRLTSSRKMEISEQGKLGDVHEAAELERTGSLTESSKTPLLSRSGRKPLGFLSLICKKSCSESAEDIQGKRRKVQNPQVGTPKQSLKKRTPSRKDNSESHSFPSTSASSFVEYENVTAGATVTVPSNESSEKPPCHAKDQEKEEEPTRISEYFFSDIFMEVDDSE</sequence>
<feature type="compositionally biased region" description="Basic and acidic residues" evidence="1">
    <location>
        <begin position="734"/>
        <end position="755"/>
    </location>
</feature>
<protein>
    <submittedName>
        <fullName evidence="2">BDP1 factor</fullName>
    </submittedName>
</protein>
<feature type="region of interest" description="Disordered" evidence="1">
    <location>
        <begin position="577"/>
        <end position="617"/>
    </location>
</feature>
<evidence type="ECO:0000313" key="2">
    <source>
        <dbReference type="EMBL" id="NXC39687.1"/>
    </source>
</evidence>
<feature type="compositionally biased region" description="Polar residues" evidence="1">
    <location>
        <begin position="845"/>
        <end position="855"/>
    </location>
</feature>
<organism evidence="2 3">
    <name type="scientific">Penelope pileata</name>
    <dbReference type="NCBI Taxonomy" id="1118817"/>
    <lineage>
        <taxon>Eukaryota</taxon>
        <taxon>Metazoa</taxon>
        <taxon>Chordata</taxon>
        <taxon>Craniata</taxon>
        <taxon>Vertebrata</taxon>
        <taxon>Euteleostomi</taxon>
        <taxon>Archelosauria</taxon>
        <taxon>Archosauria</taxon>
        <taxon>Dinosauria</taxon>
        <taxon>Saurischia</taxon>
        <taxon>Theropoda</taxon>
        <taxon>Coelurosauria</taxon>
        <taxon>Aves</taxon>
        <taxon>Neognathae</taxon>
        <taxon>Galloanserae</taxon>
        <taxon>Galliformes</taxon>
        <taxon>Cracidae</taxon>
        <taxon>Penelope</taxon>
    </lineage>
</organism>
<dbReference type="OrthoDB" id="272624at2759"/>
<comment type="caution">
    <text evidence="2">The sequence shown here is derived from an EMBL/GenBank/DDBJ whole genome shotgun (WGS) entry which is preliminary data.</text>
</comment>
<feature type="compositionally biased region" description="Polar residues" evidence="1">
    <location>
        <begin position="802"/>
        <end position="811"/>
    </location>
</feature>
<feature type="region of interest" description="Disordered" evidence="1">
    <location>
        <begin position="793"/>
        <end position="876"/>
    </location>
</feature>
<feature type="region of interest" description="Disordered" evidence="1">
    <location>
        <begin position="117"/>
        <end position="137"/>
    </location>
</feature>
<feature type="non-terminal residue" evidence="2">
    <location>
        <position position="1"/>
    </location>
</feature>
<gene>
    <name evidence="2" type="primary">Bdp1_1</name>
    <name evidence="2" type="ORF">PENPIL_R15894</name>
</gene>
<evidence type="ECO:0000313" key="3">
    <source>
        <dbReference type="Proteomes" id="UP000613066"/>
    </source>
</evidence>
<dbReference type="Proteomes" id="UP000613066">
    <property type="component" value="Unassembled WGS sequence"/>
</dbReference>
<feature type="region of interest" description="Disordered" evidence="1">
    <location>
        <begin position="712"/>
        <end position="770"/>
    </location>
</feature>
<feature type="compositionally biased region" description="Polar residues" evidence="1">
    <location>
        <begin position="591"/>
        <end position="617"/>
    </location>
</feature>
<feature type="compositionally biased region" description="Basic and acidic residues" evidence="1">
    <location>
        <begin position="856"/>
        <end position="875"/>
    </location>
</feature>
<proteinExistence type="predicted"/>
<evidence type="ECO:0000256" key="1">
    <source>
        <dbReference type="SAM" id="MobiDB-lite"/>
    </source>
</evidence>